<evidence type="ECO:0000259" key="13">
    <source>
        <dbReference type="Pfam" id="PF13793"/>
    </source>
</evidence>
<proteinExistence type="inferred from homology"/>
<keyword evidence="4 12" id="KW-0545">Nucleotide biosynthesis</keyword>
<dbReference type="SMART" id="SM01400">
    <property type="entry name" value="Pribosyltran_N"/>
    <property type="match status" value="1"/>
</dbReference>
<keyword evidence="6 12" id="KW-0418">Kinase</keyword>
<dbReference type="GO" id="GO:0005524">
    <property type="term" value="F:ATP binding"/>
    <property type="evidence" value="ECO:0007669"/>
    <property type="project" value="UniProtKB-KW"/>
</dbReference>
<dbReference type="PROSITE" id="PS00114">
    <property type="entry name" value="PRPP_SYNTHASE"/>
    <property type="match status" value="1"/>
</dbReference>
<feature type="binding site" evidence="12">
    <location>
        <position position="227"/>
    </location>
    <ligand>
        <name>D-ribose 5-phosphate</name>
        <dbReference type="ChEBI" id="CHEBI:78346"/>
    </ligand>
</feature>
<feature type="binding site" evidence="12">
    <location>
        <begin position="42"/>
        <end position="44"/>
    </location>
    <ligand>
        <name>ATP</name>
        <dbReference type="ChEBI" id="CHEBI:30616"/>
    </ligand>
</feature>
<dbReference type="EMBL" id="FQUI01000005">
    <property type="protein sequence ID" value="SHE49456.1"/>
    <property type="molecule type" value="Genomic_DNA"/>
</dbReference>
<dbReference type="RefSeq" id="WP_072863204.1">
    <property type="nucleotide sequence ID" value="NZ_FQUI01000005.1"/>
</dbReference>
<comment type="subunit">
    <text evidence="12">Homohexamer.</text>
</comment>
<dbReference type="SUPFAM" id="SSF53271">
    <property type="entry name" value="PRTase-like"/>
    <property type="match status" value="1"/>
</dbReference>
<feature type="binding site" evidence="12">
    <location>
        <begin position="231"/>
        <end position="235"/>
    </location>
    <ligand>
        <name>D-ribose 5-phosphate</name>
        <dbReference type="ChEBI" id="CHEBI:78346"/>
    </ligand>
</feature>
<dbReference type="PANTHER" id="PTHR10210">
    <property type="entry name" value="RIBOSE-PHOSPHATE DIPHOSPHOKINASE FAMILY MEMBER"/>
    <property type="match status" value="1"/>
</dbReference>
<evidence type="ECO:0000256" key="11">
    <source>
        <dbReference type="ARBA" id="ARBA00061444"/>
    </source>
</evidence>
<reference evidence="14" key="1">
    <citation type="submission" date="2016-11" db="EMBL/GenBank/DDBJ databases">
        <authorList>
            <person name="Varghese N."/>
            <person name="Submissions S."/>
        </authorList>
    </citation>
    <scope>NUCLEOTIDE SEQUENCE [LARGE SCALE GENOMIC DNA]</scope>
    <source>
        <strain evidence="14">DSM 16785</strain>
    </source>
</reference>
<dbReference type="GO" id="GO:0004749">
    <property type="term" value="F:ribose phosphate diphosphokinase activity"/>
    <property type="evidence" value="ECO:0007669"/>
    <property type="project" value="UniProtKB-UniRule"/>
</dbReference>
<feature type="binding site" evidence="12">
    <location>
        <position position="135"/>
    </location>
    <ligand>
        <name>Mg(2+)</name>
        <dbReference type="ChEBI" id="CHEBI:18420"/>
    </ligand>
</feature>
<dbReference type="UniPathway" id="UPA00087">
    <property type="reaction ID" value="UER00172"/>
</dbReference>
<dbReference type="NCBIfam" id="NF002320">
    <property type="entry name" value="PRK01259.1"/>
    <property type="match status" value="1"/>
</dbReference>
<keyword evidence="7 12" id="KW-0067">ATP-binding</keyword>
<evidence type="ECO:0000256" key="9">
    <source>
        <dbReference type="ARBA" id="ARBA00049535"/>
    </source>
</evidence>
<accession>A0A1M4TYM4</accession>
<dbReference type="Gene3D" id="3.40.50.2020">
    <property type="match status" value="2"/>
</dbReference>
<comment type="cofactor">
    <cofactor evidence="12">
        <name>Mg(2+)</name>
        <dbReference type="ChEBI" id="CHEBI:18420"/>
    </cofactor>
    <text evidence="12">Binds 2 Mg(2+) ions per subunit.</text>
</comment>
<dbReference type="GO" id="GO:0000287">
    <property type="term" value="F:magnesium ion binding"/>
    <property type="evidence" value="ECO:0007669"/>
    <property type="project" value="UniProtKB-UniRule"/>
</dbReference>
<keyword evidence="12" id="KW-0963">Cytoplasm</keyword>
<evidence type="ECO:0000256" key="7">
    <source>
        <dbReference type="ARBA" id="ARBA00022840"/>
    </source>
</evidence>
<comment type="catalytic activity">
    <reaction evidence="9 12">
        <text>D-ribose 5-phosphate + ATP = 5-phospho-alpha-D-ribose 1-diphosphate + AMP + H(+)</text>
        <dbReference type="Rhea" id="RHEA:15609"/>
        <dbReference type="ChEBI" id="CHEBI:15378"/>
        <dbReference type="ChEBI" id="CHEBI:30616"/>
        <dbReference type="ChEBI" id="CHEBI:58017"/>
        <dbReference type="ChEBI" id="CHEBI:78346"/>
        <dbReference type="ChEBI" id="CHEBI:456215"/>
        <dbReference type="EC" id="2.7.6.1"/>
    </reaction>
</comment>
<dbReference type="GO" id="GO:0005737">
    <property type="term" value="C:cytoplasm"/>
    <property type="evidence" value="ECO:0007669"/>
    <property type="project" value="UniProtKB-SubCell"/>
</dbReference>
<keyword evidence="3 12" id="KW-0479">Metal-binding</keyword>
<feature type="binding site" evidence="12">
    <location>
        <begin position="101"/>
        <end position="102"/>
    </location>
    <ligand>
        <name>ATP</name>
        <dbReference type="ChEBI" id="CHEBI:30616"/>
    </ligand>
</feature>
<evidence type="ECO:0000256" key="8">
    <source>
        <dbReference type="ARBA" id="ARBA00022842"/>
    </source>
</evidence>
<comment type="similarity">
    <text evidence="11 12">Belongs to the ribose-phosphate pyrophosphokinase family. Class I subfamily.</text>
</comment>
<feature type="domain" description="Ribose-phosphate pyrophosphokinase N-terminal" evidence="13">
    <location>
        <begin position="9"/>
        <end position="125"/>
    </location>
</feature>
<organism evidence="14 15">
    <name type="scientific">Marinitoga hydrogenitolerans (strain DSM 16785 / JCM 12826 / AT1271)</name>
    <dbReference type="NCBI Taxonomy" id="1122195"/>
    <lineage>
        <taxon>Bacteria</taxon>
        <taxon>Thermotogati</taxon>
        <taxon>Thermotogota</taxon>
        <taxon>Thermotogae</taxon>
        <taxon>Petrotogales</taxon>
        <taxon>Petrotogaceae</taxon>
        <taxon>Marinitoga</taxon>
    </lineage>
</organism>
<gene>
    <name evidence="12" type="primary">prs</name>
    <name evidence="14" type="ORF">SAMN02745164_00551</name>
</gene>
<dbReference type="OrthoDB" id="9777067at2"/>
<keyword evidence="8 12" id="KW-0460">Magnesium</keyword>
<dbReference type="InterPro" id="IPR029099">
    <property type="entry name" value="Pribosyltran_N"/>
</dbReference>
<name>A0A1M4TYM4_MARH1</name>
<dbReference type="Pfam" id="PF13793">
    <property type="entry name" value="Pribosyltran_N"/>
    <property type="match status" value="1"/>
</dbReference>
<protein>
    <recommendedName>
        <fullName evidence="12">Ribose-phosphate pyrophosphokinase</fullName>
        <shortName evidence="12">RPPK</shortName>
        <ecNumber evidence="12">2.7.6.1</ecNumber>
    </recommendedName>
    <alternativeName>
        <fullName evidence="12">5-phospho-D-ribosyl alpha-1-diphosphate synthase</fullName>
    </alternativeName>
    <alternativeName>
        <fullName evidence="12">Phosphoribosyl diphosphate synthase</fullName>
    </alternativeName>
    <alternativeName>
        <fullName evidence="12">Phosphoribosyl pyrophosphate synthase</fullName>
        <shortName evidence="12">P-Rib-PP synthase</shortName>
        <shortName evidence="12">PRPP synthase</shortName>
        <shortName evidence="12">PRPPase</shortName>
    </alternativeName>
</protein>
<dbReference type="InterPro" id="IPR005946">
    <property type="entry name" value="Rib-P_diPkinase"/>
</dbReference>
<dbReference type="STRING" id="1122195.SAMN02745164_00551"/>
<feature type="binding site" evidence="12">
    <location>
        <position position="203"/>
    </location>
    <ligand>
        <name>D-ribose 5-phosphate</name>
        <dbReference type="ChEBI" id="CHEBI:78346"/>
    </ligand>
</feature>
<dbReference type="GO" id="GO:0006164">
    <property type="term" value="P:purine nucleotide biosynthetic process"/>
    <property type="evidence" value="ECO:0007669"/>
    <property type="project" value="TreeGrafter"/>
</dbReference>
<evidence type="ECO:0000256" key="1">
    <source>
        <dbReference type="ARBA" id="ARBA00004996"/>
    </source>
</evidence>
<comment type="function">
    <text evidence="10 12">Involved in the biosynthesis of the central metabolite phospho-alpha-D-ribosyl-1-pyrophosphate (PRPP) via the transfer of pyrophosphoryl group from ATP to 1-hydroxyl of ribose-5-phosphate (Rib-5-P).</text>
</comment>
<dbReference type="FunFam" id="3.40.50.2020:FF:000002">
    <property type="entry name" value="Ribose-phosphate pyrophosphokinase"/>
    <property type="match status" value="1"/>
</dbReference>
<dbReference type="Proteomes" id="UP000184334">
    <property type="component" value="Unassembled WGS sequence"/>
</dbReference>
<evidence type="ECO:0000313" key="15">
    <source>
        <dbReference type="Proteomes" id="UP000184334"/>
    </source>
</evidence>
<sequence length="318" mass="34949">MPFSMAHEIKIFTGNSNKPLAEKIVQYLGIRLSEVELKRFADGEVNLRIGETVRGLDTFVIQSTSSPVNENLMELLIMIDALKRASANSIAVVIPYFGYARQDRKARGRDPISAKLVANLLTVAGATRIVTIDLHAEQIQGFFDIPVDNLMGFPVFVNYFKNECDNFDKDASVVVSPDVGGVKRARKLAEKLNLPLAILDKRRPKDNVAEIVNIIGDVEGKTAIIFDDIIDTGGSLVGAAEMLKRKGAEKVIACATHGVLSKNAKEKLQNSVIEKIYVTDTIYHNDLPDKFHVLSVASLLGETVARIKNNLSVSILFK</sequence>
<dbReference type="FunFam" id="3.40.50.2020:FF:000001">
    <property type="entry name" value="Ribose-phosphate pyrophosphokinase"/>
    <property type="match status" value="1"/>
</dbReference>
<feature type="active site" evidence="12">
    <location>
        <position position="201"/>
    </location>
</feature>
<dbReference type="EC" id="2.7.6.1" evidence="12"/>
<evidence type="ECO:0000256" key="3">
    <source>
        <dbReference type="ARBA" id="ARBA00022723"/>
    </source>
</evidence>
<comment type="caution">
    <text evidence="14">The sequence shown here is derived from an EMBL/GenBank/DDBJ whole genome shotgun (WGS) entry which is preliminary data.</text>
</comment>
<dbReference type="InterPro" id="IPR037515">
    <property type="entry name" value="Rib-P_diPkinase_bac"/>
</dbReference>
<keyword evidence="2 12" id="KW-0808">Transferase</keyword>
<dbReference type="HAMAP" id="MF_00583_B">
    <property type="entry name" value="RibP_PPkinase_B"/>
    <property type="match status" value="1"/>
</dbReference>
<dbReference type="GO" id="GO:0002189">
    <property type="term" value="C:ribose phosphate diphosphokinase complex"/>
    <property type="evidence" value="ECO:0007669"/>
    <property type="project" value="TreeGrafter"/>
</dbReference>
<dbReference type="GO" id="GO:0016301">
    <property type="term" value="F:kinase activity"/>
    <property type="evidence" value="ECO:0007669"/>
    <property type="project" value="UniProtKB-KW"/>
</dbReference>
<dbReference type="PANTHER" id="PTHR10210:SF41">
    <property type="entry name" value="RIBOSE-PHOSPHATE PYROPHOSPHOKINASE 1, CHLOROPLASTIC"/>
    <property type="match status" value="1"/>
</dbReference>
<evidence type="ECO:0000256" key="5">
    <source>
        <dbReference type="ARBA" id="ARBA00022741"/>
    </source>
</evidence>
<evidence type="ECO:0000256" key="2">
    <source>
        <dbReference type="ARBA" id="ARBA00022679"/>
    </source>
</evidence>
<comment type="subcellular location">
    <subcellularLocation>
        <location evidence="12">Cytoplasm</location>
    </subcellularLocation>
</comment>
<dbReference type="AlphaFoldDB" id="A0A1M4TYM4"/>
<dbReference type="InterPro" id="IPR000836">
    <property type="entry name" value="PRTase_dom"/>
</dbReference>
<keyword evidence="5 12" id="KW-0547">Nucleotide-binding</keyword>
<dbReference type="NCBIfam" id="TIGR01251">
    <property type="entry name" value="ribP_PPkin"/>
    <property type="match status" value="1"/>
</dbReference>
<dbReference type="InterPro" id="IPR029057">
    <property type="entry name" value="PRTase-like"/>
</dbReference>
<dbReference type="GO" id="GO:0006015">
    <property type="term" value="P:5-phosphoribose 1-diphosphate biosynthetic process"/>
    <property type="evidence" value="ECO:0007669"/>
    <property type="project" value="UniProtKB-UniRule"/>
</dbReference>
<dbReference type="GO" id="GO:0009156">
    <property type="term" value="P:ribonucleoside monophosphate biosynthetic process"/>
    <property type="evidence" value="ECO:0007669"/>
    <property type="project" value="InterPro"/>
</dbReference>
<feature type="binding site" evidence="12">
    <location>
        <position position="178"/>
    </location>
    <ligand>
        <name>Mg(2+)</name>
        <dbReference type="ChEBI" id="CHEBI:18420"/>
    </ligand>
</feature>
<evidence type="ECO:0000256" key="6">
    <source>
        <dbReference type="ARBA" id="ARBA00022777"/>
    </source>
</evidence>
<comment type="pathway">
    <text evidence="1 12">Metabolic intermediate biosynthesis; 5-phospho-alpha-D-ribose 1-diphosphate biosynthesis; 5-phospho-alpha-D-ribose 1-diphosphate from D-ribose 5-phosphate (route I): step 1/1.</text>
</comment>
<evidence type="ECO:0000256" key="4">
    <source>
        <dbReference type="ARBA" id="ARBA00022727"/>
    </source>
</evidence>
<evidence type="ECO:0000256" key="10">
    <source>
        <dbReference type="ARBA" id="ARBA00054914"/>
    </source>
</evidence>
<dbReference type="CDD" id="cd06223">
    <property type="entry name" value="PRTases_typeI"/>
    <property type="match status" value="1"/>
</dbReference>
<dbReference type="Pfam" id="PF14572">
    <property type="entry name" value="Pribosyl_synth"/>
    <property type="match status" value="1"/>
</dbReference>
<dbReference type="InterPro" id="IPR000842">
    <property type="entry name" value="PRib_PP_synth_CS"/>
</dbReference>
<keyword evidence="15" id="KW-1185">Reference proteome</keyword>
<evidence type="ECO:0000256" key="12">
    <source>
        <dbReference type="HAMAP-Rule" id="MF_00583"/>
    </source>
</evidence>
<evidence type="ECO:0000313" key="14">
    <source>
        <dbReference type="EMBL" id="SHE49456.1"/>
    </source>
</evidence>